<name>A0ABN3VPC2_9PSEU</name>
<gene>
    <name evidence="2" type="ORF">GCM10010470_65670</name>
</gene>
<accession>A0ABN3VPC2</accession>
<organism evidence="2 3">
    <name type="scientific">Saccharopolyspora taberi</name>
    <dbReference type="NCBI Taxonomy" id="60895"/>
    <lineage>
        <taxon>Bacteria</taxon>
        <taxon>Bacillati</taxon>
        <taxon>Actinomycetota</taxon>
        <taxon>Actinomycetes</taxon>
        <taxon>Pseudonocardiales</taxon>
        <taxon>Pseudonocardiaceae</taxon>
        <taxon>Saccharopolyspora</taxon>
    </lineage>
</organism>
<dbReference type="Proteomes" id="UP001500979">
    <property type="component" value="Unassembled WGS sequence"/>
</dbReference>
<evidence type="ECO:0008006" key="4">
    <source>
        <dbReference type="Google" id="ProtNLM"/>
    </source>
</evidence>
<feature type="compositionally biased region" description="Acidic residues" evidence="1">
    <location>
        <begin position="75"/>
        <end position="85"/>
    </location>
</feature>
<evidence type="ECO:0000313" key="2">
    <source>
        <dbReference type="EMBL" id="GAA2821296.1"/>
    </source>
</evidence>
<comment type="caution">
    <text evidence="2">The sequence shown here is derived from an EMBL/GenBank/DDBJ whole genome shotgun (WGS) entry which is preliminary data.</text>
</comment>
<protein>
    <recommendedName>
        <fullName evidence="4">Small hydrophilic protein</fullName>
    </recommendedName>
</protein>
<proteinExistence type="predicted"/>
<evidence type="ECO:0000313" key="3">
    <source>
        <dbReference type="Proteomes" id="UP001500979"/>
    </source>
</evidence>
<reference evidence="2 3" key="1">
    <citation type="journal article" date="2019" name="Int. J. Syst. Evol. Microbiol.">
        <title>The Global Catalogue of Microorganisms (GCM) 10K type strain sequencing project: providing services to taxonomists for standard genome sequencing and annotation.</title>
        <authorList>
            <consortium name="The Broad Institute Genomics Platform"/>
            <consortium name="The Broad Institute Genome Sequencing Center for Infectious Disease"/>
            <person name="Wu L."/>
            <person name="Ma J."/>
        </authorList>
    </citation>
    <scope>NUCLEOTIDE SEQUENCE [LARGE SCALE GENOMIC DNA]</scope>
    <source>
        <strain evidence="2 3">JCM 9383</strain>
    </source>
</reference>
<evidence type="ECO:0000256" key="1">
    <source>
        <dbReference type="SAM" id="MobiDB-lite"/>
    </source>
</evidence>
<keyword evidence="3" id="KW-1185">Reference proteome</keyword>
<dbReference type="EMBL" id="BAAAUX010000045">
    <property type="protein sequence ID" value="GAA2821296.1"/>
    <property type="molecule type" value="Genomic_DNA"/>
</dbReference>
<feature type="region of interest" description="Disordered" evidence="1">
    <location>
        <begin position="31"/>
        <end position="85"/>
    </location>
</feature>
<sequence length="85" mass="8775">MVGMRSVPRTVLLIAALALPIAAVLVSFAVTDGPRTPDVPARVEIGSSPGPDPTVAPAPPPPEHPPAQLPPPKPDDDDDEDDLDD</sequence>
<feature type="compositionally biased region" description="Pro residues" evidence="1">
    <location>
        <begin position="50"/>
        <end position="72"/>
    </location>
</feature>